<dbReference type="PANTHER" id="PTHR43337:SF1">
    <property type="entry name" value="XANTHINE_URACIL PERMEASE C887.17-RELATED"/>
    <property type="match status" value="1"/>
</dbReference>
<evidence type="ECO:0000256" key="4">
    <source>
        <dbReference type="ARBA" id="ARBA00022475"/>
    </source>
</evidence>
<accession>E3BLH7</accession>
<comment type="subcellular location">
    <subcellularLocation>
        <location evidence="1 8">Cell membrane</location>
        <topology evidence="1 8">Multi-pass membrane protein</topology>
    </subcellularLocation>
</comment>
<keyword evidence="5 8" id="KW-0812">Transmembrane</keyword>
<feature type="transmembrane region" description="Helical" evidence="9">
    <location>
        <begin position="235"/>
        <end position="262"/>
    </location>
</feature>
<dbReference type="InterPro" id="IPR045018">
    <property type="entry name" value="Azg-like"/>
</dbReference>
<evidence type="ECO:0000256" key="2">
    <source>
        <dbReference type="ARBA" id="ARBA00005697"/>
    </source>
</evidence>
<dbReference type="eggNOG" id="COG2252">
    <property type="taxonomic scope" value="Bacteria"/>
</dbReference>
<evidence type="ECO:0000256" key="1">
    <source>
        <dbReference type="ARBA" id="ARBA00004651"/>
    </source>
</evidence>
<feature type="transmembrane region" description="Helical" evidence="9">
    <location>
        <begin position="316"/>
        <end position="333"/>
    </location>
</feature>
<keyword evidence="7 8" id="KW-0472">Membrane</keyword>
<reference evidence="10 11" key="1">
    <citation type="journal article" date="2012" name="Int. J. Syst. Evol. Microbiol.">
        <title>Vibrio caribbeanicus sp. nov., isolated from the marine sponge Scleritoderma cyanea.</title>
        <authorList>
            <person name="Hoffmann M."/>
            <person name="Monday S.R."/>
            <person name="Allard M.W."/>
            <person name="Strain E.A."/>
            <person name="Whittaker P."/>
            <person name="Naum M."/>
            <person name="McCarthy P.J."/>
            <person name="Lopez J.V."/>
            <person name="Fischer M."/>
            <person name="Brown E.W."/>
        </authorList>
    </citation>
    <scope>NUCLEOTIDE SEQUENCE [LARGE SCALE GENOMIC DNA]</scope>
    <source>
        <strain evidence="10 11">ATCC BAA-2122</strain>
    </source>
</reference>
<dbReference type="AlphaFoldDB" id="E3BLH7"/>
<evidence type="ECO:0000313" key="11">
    <source>
        <dbReference type="Proteomes" id="UP000002943"/>
    </source>
</evidence>
<feature type="transmembrane region" description="Helical" evidence="9">
    <location>
        <begin position="194"/>
        <end position="215"/>
    </location>
</feature>
<feature type="transmembrane region" description="Helical" evidence="9">
    <location>
        <begin position="48"/>
        <end position="75"/>
    </location>
</feature>
<comment type="caution">
    <text evidence="10">The sequence shown here is derived from an EMBL/GenBank/DDBJ whole genome shotgun (WGS) entry which is preliminary data.</text>
</comment>
<evidence type="ECO:0000256" key="5">
    <source>
        <dbReference type="ARBA" id="ARBA00022692"/>
    </source>
</evidence>
<dbReference type="OrthoDB" id="9808458at2"/>
<dbReference type="EMBL" id="AEIU01000081">
    <property type="protein sequence ID" value="EFP96059.1"/>
    <property type="molecule type" value="Genomic_DNA"/>
</dbReference>
<sequence length="429" mass="44638">MLEKLFKLSENGTNVRTEIIAGITTFLTMAYIIFVNPAMLADAGMDKGAVFVATCLAAAIGCFIMGFVANYPIALAPGMGLNAFFTYGVVLGMGHTWQVALGAVFVSGLIFMALSIFKVREWVINSIPMSLRTGISAGIGLFLAFIGLQNSGLVVDNPATLVGLGNITDLKPALAALGFFLTIGLVYRGVRGAVMIAILAITALGLLLGDVQWGGVMSVPPSIAPTFLEMNIADVFQVGMISVVFAFLFVDLFDTAGTLVGVASKAGFIKEDGKLPRLSKALLADSTATSVGAVLGTSSTTSFVESTAGVAAGGRTGLTAVVVGILFLLALFFSPLAGMIPAYATAGALFYVAILMMSGLVSVDWRDLTEAAPVVVTCLLMPLTYSIAEGIALGFISYAAIKLLSGRGREVSVSVWVLSAIFIIKYLIS</sequence>
<gene>
    <name evidence="10" type="ORF">VIBC2010_14289</name>
</gene>
<evidence type="ECO:0000256" key="6">
    <source>
        <dbReference type="ARBA" id="ARBA00022989"/>
    </source>
</evidence>
<name>E3BLH7_9VIBR</name>
<keyword evidence="11" id="KW-1185">Reference proteome</keyword>
<evidence type="ECO:0000256" key="8">
    <source>
        <dbReference type="PIRNR" id="PIRNR005353"/>
    </source>
</evidence>
<dbReference type="Pfam" id="PF00860">
    <property type="entry name" value="Xan_ur_permease"/>
    <property type="match status" value="1"/>
</dbReference>
<dbReference type="PIRSF" id="PIRSF005353">
    <property type="entry name" value="PbuG"/>
    <property type="match status" value="1"/>
</dbReference>
<keyword evidence="4 8" id="KW-1003">Cell membrane</keyword>
<organism evidence="10 11">
    <name type="scientific">Vibrio caribbeanicus ATCC BAA-2122</name>
    <dbReference type="NCBI Taxonomy" id="796620"/>
    <lineage>
        <taxon>Bacteria</taxon>
        <taxon>Pseudomonadati</taxon>
        <taxon>Pseudomonadota</taxon>
        <taxon>Gammaproteobacteria</taxon>
        <taxon>Vibrionales</taxon>
        <taxon>Vibrionaceae</taxon>
        <taxon>Vibrio</taxon>
    </lineage>
</organism>
<dbReference type="GO" id="GO:0015207">
    <property type="term" value="F:adenine transmembrane transporter activity"/>
    <property type="evidence" value="ECO:0007669"/>
    <property type="project" value="TreeGrafter"/>
</dbReference>
<dbReference type="InterPro" id="IPR006043">
    <property type="entry name" value="NCS2"/>
</dbReference>
<comment type="similarity">
    <text evidence="2 8">Belongs to the nucleobase:cation symporter-2 (NCS2) (TC 2.A.40) family. Azg-like subfamily.</text>
</comment>
<dbReference type="Proteomes" id="UP000002943">
    <property type="component" value="Unassembled WGS sequence"/>
</dbReference>
<feature type="transmembrane region" description="Helical" evidence="9">
    <location>
        <begin position="340"/>
        <end position="362"/>
    </location>
</feature>
<dbReference type="GO" id="GO:0005886">
    <property type="term" value="C:plasma membrane"/>
    <property type="evidence" value="ECO:0007669"/>
    <property type="project" value="UniProtKB-SubCell"/>
</dbReference>
<protein>
    <recommendedName>
        <fullName evidence="12">Xanthine/uracil/thiamine/ascorbate permease family protein</fullName>
    </recommendedName>
</protein>
<evidence type="ECO:0000256" key="3">
    <source>
        <dbReference type="ARBA" id="ARBA00022448"/>
    </source>
</evidence>
<keyword evidence="6 8" id="KW-1133">Transmembrane helix</keyword>
<evidence type="ECO:0000313" key="10">
    <source>
        <dbReference type="EMBL" id="EFP96059.1"/>
    </source>
</evidence>
<keyword evidence="3 8" id="KW-0813">Transport</keyword>
<evidence type="ECO:0008006" key="12">
    <source>
        <dbReference type="Google" id="ProtNLM"/>
    </source>
</evidence>
<evidence type="ECO:0000256" key="7">
    <source>
        <dbReference type="ARBA" id="ARBA00023136"/>
    </source>
</evidence>
<dbReference type="PANTHER" id="PTHR43337">
    <property type="entry name" value="XANTHINE/URACIL PERMEASE C887.17-RELATED"/>
    <property type="match status" value="1"/>
</dbReference>
<dbReference type="InterPro" id="IPR026033">
    <property type="entry name" value="Azg-like_bact_archaea"/>
</dbReference>
<feature type="transmembrane region" description="Helical" evidence="9">
    <location>
        <begin position="170"/>
        <end position="187"/>
    </location>
</feature>
<dbReference type="RefSeq" id="WP_009601921.1">
    <property type="nucleotide sequence ID" value="NZ_AEIU01000081.1"/>
</dbReference>
<feature type="transmembrane region" description="Helical" evidence="9">
    <location>
        <begin position="95"/>
        <end position="117"/>
    </location>
</feature>
<feature type="transmembrane region" description="Helical" evidence="9">
    <location>
        <begin position="20"/>
        <end position="41"/>
    </location>
</feature>
<feature type="transmembrane region" description="Helical" evidence="9">
    <location>
        <begin position="129"/>
        <end position="150"/>
    </location>
</feature>
<dbReference type="STRING" id="796620.VIBC2010_14289"/>
<feature type="transmembrane region" description="Helical" evidence="9">
    <location>
        <begin position="411"/>
        <end position="428"/>
    </location>
</feature>
<feature type="transmembrane region" description="Helical" evidence="9">
    <location>
        <begin position="374"/>
        <end position="399"/>
    </location>
</feature>
<proteinExistence type="inferred from homology"/>
<evidence type="ECO:0000256" key="9">
    <source>
        <dbReference type="SAM" id="Phobius"/>
    </source>
</evidence>